<keyword evidence="2" id="KW-1185">Reference proteome</keyword>
<protein>
    <submittedName>
        <fullName evidence="1">Uncharacterized protein</fullName>
    </submittedName>
</protein>
<evidence type="ECO:0000313" key="1">
    <source>
        <dbReference type="EMBL" id="PJZ05134.1"/>
    </source>
</evidence>
<sequence length="191" mass="22361">MQSLPAGEDSIKDFCRRKIIHGTPFIFKDKEDDYYFFLKKIASEYSIPFNSIHISGSGKLGFSFIKKTDFGLESDIDVAIISELLFDKIMNMVGDFQIALRESSIFLSRKQEEYYFDFLKYSAMGWIRPDLLPIKSYPSTFRNNWFDFFKSISYDNCIAGNYKVTAGVFKNYECFERYTLTGLNKLKIKLR</sequence>
<comment type="caution">
    <text evidence="1">The sequence shown here is derived from an EMBL/GenBank/DDBJ whole genome shotgun (WGS) entry which is preliminary data.</text>
</comment>
<evidence type="ECO:0000313" key="2">
    <source>
        <dbReference type="Proteomes" id="UP000232062"/>
    </source>
</evidence>
<organism evidence="1 2">
    <name type="scientific">Pantoea rodasii</name>
    <dbReference type="NCBI Taxonomy" id="1076549"/>
    <lineage>
        <taxon>Bacteria</taxon>
        <taxon>Pseudomonadati</taxon>
        <taxon>Pseudomonadota</taxon>
        <taxon>Gammaproteobacteria</taxon>
        <taxon>Enterobacterales</taxon>
        <taxon>Erwiniaceae</taxon>
        <taxon>Pantoea</taxon>
    </lineage>
</organism>
<gene>
    <name evidence="1" type="ORF">PRCB_13075</name>
</gene>
<dbReference type="AlphaFoldDB" id="A0A2M9WC80"/>
<dbReference type="Proteomes" id="UP000232062">
    <property type="component" value="Unassembled WGS sequence"/>
</dbReference>
<dbReference type="OrthoDB" id="7058235at2"/>
<accession>A0A2M9WC80</accession>
<proteinExistence type="predicted"/>
<name>A0A2M9WC80_9GAMM</name>
<dbReference type="EMBL" id="PIQI01000019">
    <property type="protein sequence ID" value="PJZ05134.1"/>
    <property type="molecule type" value="Genomic_DNA"/>
</dbReference>
<reference evidence="1 2" key="1">
    <citation type="submission" date="2017-11" db="EMBL/GenBank/DDBJ databases">
        <title>The genome sequence of Pantoea rodasii DSM 26611.</title>
        <authorList>
            <person name="Gao J."/>
            <person name="Mao X."/>
            <person name="Sun J."/>
        </authorList>
    </citation>
    <scope>NUCLEOTIDE SEQUENCE [LARGE SCALE GENOMIC DNA]</scope>
    <source>
        <strain evidence="1 2">DSM 26611</strain>
    </source>
</reference>